<gene>
    <name evidence="1" type="ORF">J2S02_002213</name>
</gene>
<name>A0ABT9Z0T6_9BACI</name>
<organism evidence="1 2">
    <name type="scientific">Metabacillus niabensis</name>
    <dbReference type="NCBI Taxonomy" id="324854"/>
    <lineage>
        <taxon>Bacteria</taxon>
        <taxon>Bacillati</taxon>
        <taxon>Bacillota</taxon>
        <taxon>Bacilli</taxon>
        <taxon>Bacillales</taxon>
        <taxon>Bacillaceae</taxon>
        <taxon>Metabacillus</taxon>
    </lineage>
</organism>
<dbReference type="Proteomes" id="UP001232245">
    <property type="component" value="Unassembled WGS sequence"/>
</dbReference>
<dbReference type="EMBL" id="JAUSTZ010000003">
    <property type="protein sequence ID" value="MDQ0225869.1"/>
    <property type="molecule type" value="Genomic_DNA"/>
</dbReference>
<evidence type="ECO:0000313" key="2">
    <source>
        <dbReference type="Proteomes" id="UP001232245"/>
    </source>
</evidence>
<evidence type="ECO:0000313" key="1">
    <source>
        <dbReference type="EMBL" id="MDQ0225869.1"/>
    </source>
</evidence>
<accession>A0ABT9Z0T6</accession>
<protein>
    <submittedName>
        <fullName evidence="1">Uncharacterized protein</fullName>
    </submittedName>
</protein>
<comment type="caution">
    <text evidence="1">The sequence shown here is derived from an EMBL/GenBank/DDBJ whole genome shotgun (WGS) entry which is preliminary data.</text>
</comment>
<reference evidence="1 2" key="1">
    <citation type="submission" date="2023-07" db="EMBL/GenBank/DDBJ databases">
        <title>Genomic Encyclopedia of Type Strains, Phase IV (KMG-IV): sequencing the most valuable type-strain genomes for metagenomic binning, comparative biology and taxonomic classification.</title>
        <authorList>
            <person name="Goeker M."/>
        </authorList>
    </citation>
    <scope>NUCLEOTIDE SEQUENCE [LARGE SCALE GENOMIC DNA]</scope>
    <source>
        <strain evidence="1 2">DSM 17723</strain>
    </source>
</reference>
<dbReference type="RefSeq" id="WP_307190677.1">
    <property type="nucleotide sequence ID" value="NZ_JAUSTZ010000003.1"/>
</dbReference>
<proteinExistence type="predicted"/>
<sequence length="196" mass="24079">MSRIRDIQRQFYNVYKEKISIAEFEKWLYKTDDIENIYGYDFYFRLLDLDYREKYIKNKLETLIRMEIPFGQFEQQRIVLLLEHIIAEEGDLVELLEQLYDDYCHGYSFLRFLGLTYITGIDTFPKLNQIDQWDKHEFERKREMLNSSKDKIIKEAKRLLAFFKNGKIKITNENEYIDARKEEDKVELHHIEKMFQ</sequence>
<keyword evidence="2" id="KW-1185">Reference proteome</keyword>